<dbReference type="GO" id="GO:0003676">
    <property type="term" value="F:nucleic acid binding"/>
    <property type="evidence" value="ECO:0007669"/>
    <property type="project" value="InterPro"/>
</dbReference>
<dbReference type="InterPro" id="IPR001611">
    <property type="entry name" value="Leu-rich_rpt"/>
</dbReference>
<dbReference type="Pfam" id="PF00560">
    <property type="entry name" value="LRR_1"/>
    <property type="match status" value="2"/>
</dbReference>
<comment type="caution">
    <text evidence="8">The sequence shown here is derived from an EMBL/GenBank/DDBJ whole genome shotgun (WGS) entry which is preliminary data.</text>
</comment>
<evidence type="ECO:0000313" key="9">
    <source>
        <dbReference type="Proteomes" id="UP000631114"/>
    </source>
</evidence>
<evidence type="ECO:0000259" key="7">
    <source>
        <dbReference type="PROSITE" id="PS50879"/>
    </source>
</evidence>
<keyword evidence="5" id="KW-0677">Repeat</keyword>
<dbReference type="GO" id="GO:0004523">
    <property type="term" value="F:RNA-DNA hybrid ribonuclease activity"/>
    <property type="evidence" value="ECO:0007669"/>
    <property type="project" value="InterPro"/>
</dbReference>
<keyword evidence="9" id="KW-1185">Reference proteome</keyword>
<comment type="subcellular location">
    <subcellularLocation>
        <location evidence="1">Cell membrane</location>
    </subcellularLocation>
</comment>
<gene>
    <name evidence="8" type="ORF">IFM89_039007</name>
</gene>
<dbReference type="SUPFAM" id="SSF52058">
    <property type="entry name" value="L domain-like"/>
    <property type="match status" value="1"/>
</dbReference>
<keyword evidence="3" id="KW-0433">Leucine-rich repeat</keyword>
<dbReference type="Proteomes" id="UP000631114">
    <property type="component" value="Unassembled WGS sequence"/>
</dbReference>
<dbReference type="EMBL" id="JADFTS010000003">
    <property type="protein sequence ID" value="KAF9617825.1"/>
    <property type="molecule type" value="Genomic_DNA"/>
</dbReference>
<dbReference type="AlphaFoldDB" id="A0A835IF52"/>
<organism evidence="8 9">
    <name type="scientific">Coptis chinensis</name>
    <dbReference type="NCBI Taxonomy" id="261450"/>
    <lineage>
        <taxon>Eukaryota</taxon>
        <taxon>Viridiplantae</taxon>
        <taxon>Streptophyta</taxon>
        <taxon>Embryophyta</taxon>
        <taxon>Tracheophyta</taxon>
        <taxon>Spermatophyta</taxon>
        <taxon>Magnoliopsida</taxon>
        <taxon>Ranunculales</taxon>
        <taxon>Ranunculaceae</taxon>
        <taxon>Coptidoideae</taxon>
        <taxon>Coptis</taxon>
    </lineage>
</organism>
<dbReference type="PANTHER" id="PTHR48065">
    <property type="entry name" value="OS10G0469600 PROTEIN"/>
    <property type="match status" value="1"/>
</dbReference>
<feature type="domain" description="RNase H type-1" evidence="7">
    <location>
        <begin position="123"/>
        <end position="200"/>
    </location>
</feature>
<sequence length="200" mass="21745">MLTGVLYLFLSSNHLNGSIPSSLCKMQYLGYLDLAKNNLSGDLPQCWRALQNLLVLDLASNSISGTIPTSIGHLLSLRILRLSSNNFQGQITSALKYCTSLSILDLGENSLSGRIPTWIAENLTSLEILRVENSSIHEHWASIGNPGPSGIGIAFRGNMGQFLLTISMNIGPGDNYRAECMAIIVGVETALKQGWKNPWI</sequence>
<dbReference type="InterPro" id="IPR044730">
    <property type="entry name" value="RNase_H-like_dom_plant"/>
</dbReference>
<dbReference type="InterPro" id="IPR036397">
    <property type="entry name" value="RNaseH_sf"/>
</dbReference>
<accession>A0A835IF52</accession>
<dbReference type="PANTHER" id="PTHR48065:SF11">
    <property type="entry name" value="OS11G0213300 PROTEIN"/>
    <property type="match status" value="1"/>
</dbReference>
<dbReference type="SUPFAM" id="SSF53098">
    <property type="entry name" value="Ribonuclease H-like"/>
    <property type="match status" value="1"/>
</dbReference>
<proteinExistence type="predicted"/>
<dbReference type="InterPro" id="IPR012337">
    <property type="entry name" value="RNaseH-like_sf"/>
</dbReference>
<name>A0A835IF52_9MAGN</name>
<evidence type="ECO:0000313" key="8">
    <source>
        <dbReference type="EMBL" id="KAF9617825.1"/>
    </source>
</evidence>
<dbReference type="Pfam" id="PF13855">
    <property type="entry name" value="LRR_8"/>
    <property type="match status" value="1"/>
</dbReference>
<dbReference type="OrthoDB" id="1060944at2759"/>
<keyword evidence="2" id="KW-1003">Cell membrane</keyword>
<dbReference type="InterPro" id="IPR002156">
    <property type="entry name" value="RNaseH_domain"/>
</dbReference>
<evidence type="ECO:0000256" key="4">
    <source>
        <dbReference type="ARBA" id="ARBA00022729"/>
    </source>
</evidence>
<evidence type="ECO:0000256" key="6">
    <source>
        <dbReference type="ARBA" id="ARBA00023136"/>
    </source>
</evidence>
<reference evidence="8 9" key="1">
    <citation type="submission" date="2020-10" db="EMBL/GenBank/DDBJ databases">
        <title>The Coptis chinensis genome and diversification of protoberbering-type alkaloids.</title>
        <authorList>
            <person name="Wang B."/>
            <person name="Shu S."/>
            <person name="Song C."/>
            <person name="Liu Y."/>
        </authorList>
    </citation>
    <scope>NUCLEOTIDE SEQUENCE [LARGE SCALE GENOMIC DNA]</scope>
    <source>
        <strain evidence="8">HL-2020</strain>
        <tissue evidence="8">Leaf</tissue>
    </source>
</reference>
<dbReference type="Gene3D" id="3.30.420.10">
    <property type="entry name" value="Ribonuclease H-like superfamily/Ribonuclease H"/>
    <property type="match status" value="1"/>
</dbReference>
<dbReference type="Gene3D" id="3.80.10.10">
    <property type="entry name" value="Ribonuclease Inhibitor"/>
    <property type="match status" value="1"/>
</dbReference>
<dbReference type="FunFam" id="3.80.10.10:FF:000299">
    <property type="entry name" value="Piriformospora indica-insensitive protein 2"/>
    <property type="match status" value="1"/>
</dbReference>
<evidence type="ECO:0000256" key="2">
    <source>
        <dbReference type="ARBA" id="ARBA00022475"/>
    </source>
</evidence>
<evidence type="ECO:0000256" key="5">
    <source>
        <dbReference type="ARBA" id="ARBA00022737"/>
    </source>
</evidence>
<evidence type="ECO:0000256" key="1">
    <source>
        <dbReference type="ARBA" id="ARBA00004236"/>
    </source>
</evidence>
<evidence type="ECO:0000256" key="3">
    <source>
        <dbReference type="ARBA" id="ARBA00022614"/>
    </source>
</evidence>
<dbReference type="InterPro" id="IPR032675">
    <property type="entry name" value="LRR_dom_sf"/>
</dbReference>
<dbReference type="PROSITE" id="PS50879">
    <property type="entry name" value="RNASE_H_1"/>
    <property type="match status" value="1"/>
</dbReference>
<dbReference type="GO" id="GO:0005886">
    <property type="term" value="C:plasma membrane"/>
    <property type="evidence" value="ECO:0007669"/>
    <property type="project" value="UniProtKB-SubCell"/>
</dbReference>
<keyword evidence="4" id="KW-0732">Signal</keyword>
<dbReference type="CDD" id="cd06222">
    <property type="entry name" value="RNase_H_like"/>
    <property type="match status" value="1"/>
</dbReference>
<keyword evidence="6" id="KW-0472">Membrane</keyword>
<dbReference type="Pfam" id="PF13456">
    <property type="entry name" value="RVT_3"/>
    <property type="match status" value="1"/>
</dbReference>
<protein>
    <recommendedName>
        <fullName evidence="7">RNase H type-1 domain-containing protein</fullName>
    </recommendedName>
</protein>